<evidence type="ECO:0000313" key="1">
    <source>
        <dbReference type="EMBL" id="SHE73346.1"/>
    </source>
</evidence>
<dbReference type="InterPro" id="IPR036388">
    <property type="entry name" value="WH-like_DNA-bd_sf"/>
</dbReference>
<protein>
    <recommendedName>
        <fullName evidence="3">Helix-turn-helix domain-containing protein</fullName>
    </recommendedName>
</protein>
<reference evidence="1 2" key="1">
    <citation type="submission" date="2016-11" db="EMBL/GenBank/DDBJ databases">
        <authorList>
            <person name="Jaros S."/>
            <person name="Januszkiewicz K."/>
            <person name="Wedrychowicz H."/>
        </authorList>
    </citation>
    <scope>NUCLEOTIDE SEQUENCE [LARGE SCALE GENOMIC DNA]</scope>
    <source>
        <strain evidence="1 2">DSM 26897</strain>
    </source>
</reference>
<dbReference type="EMBL" id="FQUO01000002">
    <property type="protein sequence ID" value="SHE73346.1"/>
    <property type="molecule type" value="Genomic_DNA"/>
</dbReference>
<keyword evidence="2" id="KW-1185">Reference proteome</keyword>
<dbReference type="RefSeq" id="WP_073040201.1">
    <property type="nucleotide sequence ID" value="NZ_FQUO01000002.1"/>
</dbReference>
<dbReference type="AlphaFoldDB" id="A0A1M4VWK5"/>
<dbReference type="STRING" id="1302690.BUE76_11700"/>
<sequence>MKETTYHNTTNLSAQELMARVQRASKQKDAVLLIFLAKRGQKYAASQVHRSFTKAGKTWPITSIRRAMTDLMNEGHLVKLDETRIGPYNDPEHLYTLNIRKYPTPQDTIQSNLFQ</sequence>
<dbReference type="Proteomes" id="UP000184368">
    <property type="component" value="Unassembled WGS sequence"/>
</dbReference>
<evidence type="ECO:0000313" key="2">
    <source>
        <dbReference type="Proteomes" id="UP000184368"/>
    </source>
</evidence>
<proteinExistence type="predicted"/>
<organism evidence="1 2">
    <name type="scientific">Cnuella takakiae</name>
    <dbReference type="NCBI Taxonomy" id="1302690"/>
    <lineage>
        <taxon>Bacteria</taxon>
        <taxon>Pseudomonadati</taxon>
        <taxon>Bacteroidota</taxon>
        <taxon>Chitinophagia</taxon>
        <taxon>Chitinophagales</taxon>
        <taxon>Chitinophagaceae</taxon>
        <taxon>Cnuella</taxon>
    </lineage>
</organism>
<evidence type="ECO:0008006" key="3">
    <source>
        <dbReference type="Google" id="ProtNLM"/>
    </source>
</evidence>
<dbReference type="Gene3D" id="1.10.10.10">
    <property type="entry name" value="Winged helix-like DNA-binding domain superfamily/Winged helix DNA-binding domain"/>
    <property type="match status" value="1"/>
</dbReference>
<gene>
    <name evidence="1" type="ORF">SAMN05444008_102408</name>
</gene>
<name>A0A1M4VWK5_9BACT</name>
<accession>A0A1M4VWK5</accession>